<reference evidence="3 4" key="1">
    <citation type="submission" date="2012-06" db="EMBL/GenBank/DDBJ databases">
        <title>Noncontiguous Finished plasmid 1 of genome of Cylindrospermum stagnale PCC 7417.</title>
        <authorList>
            <consortium name="US DOE Joint Genome Institute"/>
            <person name="Gugger M."/>
            <person name="Coursin T."/>
            <person name="Rippka R."/>
            <person name="Tandeau De Marsac N."/>
            <person name="Huntemann M."/>
            <person name="Wei C.-L."/>
            <person name="Han J."/>
            <person name="Detter J.C."/>
            <person name="Han C."/>
            <person name="Tapia R."/>
            <person name="Davenport K."/>
            <person name="Daligault H."/>
            <person name="Erkkila T."/>
            <person name="Gu W."/>
            <person name="Munk A.C.C."/>
            <person name="Teshima H."/>
            <person name="Xu Y."/>
            <person name="Chain P."/>
            <person name="Chen A."/>
            <person name="Krypides N."/>
            <person name="Mavromatis K."/>
            <person name="Markowitz V."/>
            <person name="Szeto E."/>
            <person name="Ivanova N."/>
            <person name="Mikhailova N."/>
            <person name="Ovchinnikova G."/>
            <person name="Pagani I."/>
            <person name="Pati A."/>
            <person name="Goodwin L."/>
            <person name="Peters L."/>
            <person name="Pitluck S."/>
            <person name="Woyke T."/>
            <person name="Kerfeld C."/>
        </authorList>
    </citation>
    <scope>NUCLEOTIDE SEQUENCE [LARGE SCALE GENOMIC DNA]</scope>
    <source>
        <strain evidence="3 4">PCC 7417</strain>
        <plasmid evidence="4">Plasmid pCYLST.01</plasmid>
    </source>
</reference>
<dbReference type="NCBIfam" id="NF033580">
    <property type="entry name" value="transpos_IS5_3"/>
    <property type="match status" value="1"/>
</dbReference>
<dbReference type="AlphaFoldDB" id="K9X9X0"/>
<dbReference type="PANTHER" id="PTHR30007">
    <property type="entry name" value="PHP DOMAIN PROTEIN"/>
    <property type="match status" value="1"/>
</dbReference>
<dbReference type="GO" id="GO:0006313">
    <property type="term" value="P:DNA transposition"/>
    <property type="evidence" value="ECO:0007669"/>
    <property type="project" value="InterPro"/>
</dbReference>
<dbReference type="Proteomes" id="UP000010475">
    <property type="component" value="Plasmid pCYLST.01"/>
</dbReference>
<dbReference type="Pfam" id="PF01609">
    <property type="entry name" value="DDE_Tnp_1"/>
    <property type="match status" value="1"/>
</dbReference>
<dbReference type="OrthoDB" id="9809153at2"/>
<dbReference type="GO" id="GO:0003677">
    <property type="term" value="F:DNA binding"/>
    <property type="evidence" value="ECO:0007669"/>
    <property type="project" value="InterPro"/>
</dbReference>
<dbReference type="InterPro" id="IPR025161">
    <property type="entry name" value="IS402-like_dom"/>
</dbReference>
<dbReference type="EMBL" id="CP003643">
    <property type="protein sequence ID" value="AFZ28442.1"/>
    <property type="molecule type" value="Genomic_DNA"/>
</dbReference>
<dbReference type="RefSeq" id="WP_015328477.1">
    <property type="nucleotide sequence ID" value="NC_020050.1"/>
</dbReference>
<protein>
    <submittedName>
        <fullName evidence="3">Transposase</fullName>
    </submittedName>
</protein>
<geneLocation type="plasmid" evidence="3 4">
    <name>pCYLST.01</name>
</geneLocation>
<evidence type="ECO:0000259" key="2">
    <source>
        <dbReference type="Pfam" id="PF13340"/>
    </source>
</evidence>
<dbReference type="PATRIC" id="fig|56107.3.peg.7177"/>
<dbReference type="Pfam" id="PF13340">
    <property type="entry name" value="DUF4096"/>
    <property type="match status" value="1"/>
</dbReference>
<gene>
    <name evidence="3" type="ORF">Cylst_6687</name>
</gene>
<evidence type="ECO:0000313" key="3">
    <source>
        <dbReference type="EMBL" id="AFZ28442.1"/>
    </source>
</evidence>
<dbReference type="KEGG" id="csg:Cylst_6687"/>
<feature type="domain" description="Transposase IS4-like" evidence="1">
    <location>
        <begin position="100"/>
        <end position="248"/>
    </location>
</feature>
<dbReference type="GO" id="GO:0004803">
    <property type="term" value="F:transposase activity"/>
    <property type="evidence" value="ECO:0007669"/>
    <property type="project" value="InterPro"/>
</dbReference>
<feature type="domain" description="Insertion element IS402-like" evidence="2">
    <location>
        <begin position="11"/>
        <end position="83"/>
    </location>
</feature>
<name>K9X9X0_9NOST</name>
<evidence type="ECO:0000259" key="1">
    <source>
        <dbReference type="Pfam" id="PF01609"/>
    </source>
</evidence>
<keyword evidence="4" id="KW-1185">Reference proteome</keyword>
<dbReference type="InterPro" id="IPR002559">
    <property type="entry name" value="Transposase_11"/>
</dbReference>
<organism evidence="3 4">
    <name type="scientific">Cylindrospermum stagnale PCC 7417</name>
    <dbReference type="NCBI Taxonomy" id="56107"/>
    <lineage>
        <taxon>Bacteria</taxon>
        <taxon>Bacillati</taxon>
        <taxon>Cyanobacteriota</taxon>
        <taxon>Cyanophyceae</taxon>
        <taxon>Nostocales</taxon>
        <taxon>Nostocaceae</taxon>
        <taxon>Cylindrospermum</taxon>
    </lineage>
</organism>
<sequence>MAREPYPSDVNDAEWGIIEPLLPASKPIGRRRQVDLREIINGIFYVLHEGCTWRALPHDLPPWQTVYNYFRRWQQLGVWQEIHTQLRNQVRKSMNKKEDATAAIIDSQSVKTAEKKGEVYGYDGGKQIKGRKRFILVDTLGLVLATIVMEANCPERLGGAALVMEDPATAENLVVIWVDLGFSGENFARVIQQLCDANVDVVSRQSPEFQVLPKRWIVERTFGWWNQYRRLSKDYELLPEISESIIYTVMIRLMLKRLSKSRSRAS</sequence>
<dbReference type="PANTHER" id="PTHR30007:SF0">
    <property type="entry name" value="TRANSPOSASE"/>
    <property type="match status" value="1"/>
</dbReference>
<dbReference type="HOGENOM" id="CLU_055261_0_0_3"/>
<evidence type="ECO:0000313" key="4">
    <source>
        <dbReference type="Proteomes" id="UP000010475"/>
    </source>
</evidence>
<keyword evidence="3" id="KW-0614">Plasmid</keyword>
<accession>K9X9X0</accession>
<proteinExistence type="predicted"/>